<comment type="caution">
    <text evidence="1">The sequence shown here is derived from an EMBL/GenBank/DDBJ whole genome shotgun (WGS) entry which is preliminary data.</text>
</comment>
<dbReference type="CDD" id="cd12148">
    <property type="entry name" value="fungal_TF_MHR"/>
    <property type="match status" value="1"/>
</dbReference>
<dbReference type="Proteomes" id="UP001174694">
    <property type="component" value="Unassembled WGS sequence"/>
</dbReference>
<keyword evidence="2" id="KW-1185">Reference proteome</keyword>
<evidence type="ECO:0000313" key="1">
    <source>
        <dbReference type="EMBL" id="KAJ9133166.1"/>
    </source>
</evidence>
<name>A0AA38VHW1_9PEZI</name>
<proteinExistence type="predicted"/>
<evidence type="ECO:0000313" key="2">
    <source>
        <dbReference type="Proteomes" id="UP001174694"/>
    </source>
</evidence>
<dbReference type="AlphaFoldDB" id="A0AA38VHW1"/>
<accession>A0AA38VHW1</accession>
<protein>
    <submittedName>
        <fullName evidence="1">Uncharacterized protein</fullName>
    </submittedName>
</protein>
<organism evidence="1 2">
    <name type="scientific">Pleurostoma richardsiae</name>
    <dbReference type="NCBI Taxonomy" id="41990"/>
    <lineage>
        <taxon>Eukaryota</taxon>
        <taxon>Fungi</taxon>
        <taxon>Dikarya</taxon>
        <taxon>Ascomycota</taxon>
        <taxon>Pezizomycotina</taxon>
        <taxon>Sordariomycetes</taxon>
        <taxon>Sordariomycetidae</taxon>
        <taxon>Calosphaeriales</taxon>
        <taxon>Pleurostomataceae</taxon>
        <taxon>Pleurostoma</taxon>
    </lineage>
</organism>
<sequence>MPSEKIQVQRRAPPMRKMRTKGMAIEVAKLRSERVEVLNDDPAKESQYIALERLTSAIEPRFGGFDSPLGAENIGNLLQRAVVLRACFIYYIDRTGPLFCCYSHADAEALFLQITNGPVPWTRPLLCEVCAVGAVSAGFSGGRIPVAAEDSFYSLAKMFMDDCIEASPASAVKICTLLAARDVVARPTVALAYVELGLGLARNRGPDLDARRAETESGRTQLRKSTRCLMTMQVWLQATLGWCLEDADAADDLIFSDVGFEVPRGLGDSDLFRSKLTDICLLRQEMSQVLAAEELPLKVFVTLRRSLGVWYDTLPSGAHISNLAATPLDSVGRFSLYYLHLIHLSAILLLFRQFVRQYARRGGRSELAAEGERWACDGPQAARQVARLTFLLCQEGDLLRHCWGCISQAYFAGCVLIHVCLQRLLTGRMDAEWYDDVELIHRTLASLSDCARLDRVAHSLEERLRSYLGLLCEAATSREQFGGSEGWQDEANLPDGYLLTCAPGDTKHHAVAKELLHAIGGLRDDDGMPERREHPLRTTLVDHEECIGRIYKKWIEEVPADGGDADESAVWSKARQIVPLA</sequence>
<gene>
    <name evidence="1" type="ORF">NKR23_g10931</name>
</gene>
<dbReference type="EMBL" id="JANBVO010000052">
    <property type="protein sequence ID" value="KAJ9133166.1"/>
    <property type="molecule type" value="Genomic_DNA"/>
</dbReference>
<reference evidence="1" key="1">
    <citation type="submission" date="2022-07" db="EMBL/GenBank/DDBJ databases">
        <title>Fungi with potential for degradation of polypropylene.</title>
        <authorList>
            <person name="Gostincar C."/>
        </authorList>
    </citation>
    <scope>NUCLEOTIDE SEQUENCE</scope>
    <source>
        <strain evidence="1">EXF-13308</strain>
    </source>
</reference>